<keyword evidence="1" id="KW-0732">Signal</keyword>
<protein>
    <submittedName>
        <fullName evidence="2">Uncharacterized protein</fullName>
    </submittedName>
</protein>
<feature type="chain" id="PRO_5045706460" evidence="1">
    <location>
        <begin position="25"/>
        <end position="226"/>
    </location>
</feature>
<evidence type="ECO:0000313" key="2">
    <source>
        <dbReference type="EMBL" id="GAA2143097.1"/>
    </source>
</evidence>
<gene>
    <name evidence="2" type="ORF">GCM10009825_33050</name>
</gene>
<accession>A0ABN2ZJ72</accession>
<keyword evidence="3" id="KW-1185">Reference proteome</keyword>
<evidence type="ECO:0000313" key="3">
    <source>
        <dbReference type="Proteomes" id="UP001500102"/>
    </source>
</evidence>
<evidence type="ECO:0000256" key="1">
    <source>
        <dbReference type="SAM" id="SignalP"/>
    </source>
</evidence>
<feature type="signal peptide" evidence="1">
    <location>
        <begin position="1"/>
        <end position="24"/>
    </location>
</feature>
<dbReference type="EMBL" id="BAAAQB010000041">
    <property type="protein sequence ID" value="GAA2143097.1"/>
    <property type="molecule type" value="Genomic_DNA"/>
</dbReference>
<dbReference type="RefSeq" id="WP_344367507.1">
    <property type="nucleotide sequence ID" value="NZ_BAAAQB010000041.1"/>
</dbReference>
<proteinExistence type="predicted"/>
<name>A0ABN2ZJ72_9MICC</name>
<reference evidence="2 3" key="1">
    <citation type="journal article" date="2019" name="Int. J. Syst. Evol. Microbiol.">
        <title>The Global Catalogue of Microorganisms (GCM) 10K type strain sequencing project: providing services to taxonomists for standard genome sequencing and annotation.</title>
        <authorList>
            <consortium name="The Broad Institute Genomics Platform"/>
            <consortium name="The Broad Institute Genome Sequencing Center for Infectious Disease"/>
            <person name="Wu L."/>
            <person name="Ma J."/>
        </authorList>
    </citation>
    <scope>NUCLEOTIDE SEQUENCE [LARGE SCALE GENOMIC DNA]</scope>
    <source>
        <strain evidence="2 3">JCM 15921</strain>
    </source>
</reference>
<dbReference type="Proteomes" id="UP001500102">
    <property type="component" value="Unassembled WGS sequence"/>
</dbReference>
<comment type="caution">
    <text evidence="2">The sequence shown here is derived from an EMBL/GenBank/DDBJ whole genome shotgun (WGS) entry which is preliminary data.</text>
</comment>
<organism evidence="2 3">
    <name type="scientific">Arthrobacter humicola</name>
    <dbReference type="NCBI Taxonomy" id="409291"/>
    <lineage>
        <taxon>Bacteria</taxon>
        <taxon>Bacillati</taxon>
        <taxon>Actinomycetota</taxon>
        <taxon>Actinomycetes</taxon>
        <taxon>Micrococcales</taxon>
        <taxon>Micrococcaceae</taxon>
        <taxon>Arthrobacter</taxon>
    </lineage>
</organism>
<sequence length="226" mass="23380">MKRAIIAFISASILLMAAPLAASASSVATPAGAAAPSVANAYSPLAAKWWTWALSQPAASNPLLDTTGSQCSNQQSGPTWFLAGLFSTGGSVTRSCTIPAHKDLFFPLANAFDIEPQSAHKTPAYVRAQVALAGVQAGASNLTATYDGTAVGPGIVKYEESPIFNVTLPADNVFGNPIYAGFYNMGADAGYYALIKNVLPGTHTLNFTGTLNGQTINSTYTLTVTP</sequence>